<evidence type="ECO:0000259" key="1">
    <source>
        <dbReference type="PROSITE" id="PS51340"/>
    </source>
</evidence>
<dbReference type="PROSITE" id="PS51340">
    <property type="entry name" value="MOSC"/>
    <property type="match status" value="1"/>
</dbReference>
<proteinExistence type="predicted"/>
<dbReference type="Gene3D" id="2.40.33.20">
    <property type="entry name" value="PK beta-barrel domain-like"/>
    <property type="match status" value="1"/>
</dbReference>
<dbReference type="GO" id="GO:0030170">
    <property type="term" value="F:pyridoxal phosphate binding"/>
    <property type="evidence" value="ECO:0007669"/>
    <property type="project" value="InterPro"/>
</dbReference>
<keyword evidence="3" id="KW-1185">Reference proteome</keyword>
<dbReference type="InterPro" id="IPR005303">
    <property type="entry name" value="MOCOS_middle"/>
</dbReference>
<dbReference type="GO" id="GO:0003824">
    <property type="term" value="F:catalytic activity"/>
    <property type="evidence" value="ECO:0007669"/>
    <property type="project" value="InterPro"/>
</dbReference>
<feature type="domain" description="MOSC" evidence="1">
    <location>
        <begin position="112"/>
        <end position="250"/>
    </location>
</feature>
<gene>
    <name evidence="2" type="ORF">LV82_01766</name>
</gene>
<dbReference type="SUPFAM" id="SSF50800">
    <property type="entry name" value="PK beta-barrel domain-like"/>
    <property type="match status" value="1"/>
</dbReference>
<dbReference type="Pfam" id="PF03476">
    <property type="entry name" value="MOSC_N"/>
    <property type="match status" value="1"/>
</dbReference>
<reference evidence="2 3" key="1">
    <citation type="submission" date="2018-01" db="EMBL/GenBank/DDBJ databases">
        <title>Genomic Encyclopedia of Archaeal and Bacterial Type Strains, Phase II (KMG-II): from individual species to whole genera.</title>
        <authorList>
            <person name="Goeker M."/>
        </authorList>
    </citation>
    <scope>NUCLEOTIDE SEQUENCE [LARGE SCALE GENOMIC DNA]</scope>
    <source>
        <strain evidence="2 3">DSM 12048</strain>
    </source>
</reference>
<dbReference type="OrthoDB" id="581532at2"/>
<protein>
    <recommendedName>
        <fullName evidence="1">MOSC domain-containing protein</fullName>
    </recommendedName>
</protein>
<dbReference type="AlphaFoldDB" id="A0A2S5JG73"/>
<evidence type="ECO:0000313" key="2">
    <source>
        <dbReference type="EMBL" id="PPB80419.1"/>
    </source>
</evidence>
<dbReference type="InterPro" id="IPR005302">
    <property type="entry name" value="MoCF_Sase_C"/>
</dbReference>
<evidence type="ECO:0000313" key="3">
    <source>
        <dbReference type="Proteomes" id="UP000239736"/>
    </source>
</evidence>
<dbReference type="RefSeq" id="WP_104070921.1">
    <property type="nucleotide sequence ID" value="NZ_PRDS01000005.1"/>
</dbReference>
<organism evidence="2 3">
    <name type="scientific">Albidovulum inexpectatum</name>
    <dbReference type="NCBI Taxonomy" id="196587"/>
    <lineage>
        <taxon>Bacteria</taxon>
        <taxon>Pseudomonadati</taxon>
        <taxon>Pseudomonadota</taxon>
        <taxon>Alphaproteobacteria</taxon>
        <taxon>Rhodobacterales</taxon>
        <taxon>Paracoccaceae</taxon>
        <taxon>Albidovulum</taxon>
    </lineage>
</organism>
<dbReference type="EMBL" id="PRDS01000005">
    <property type="protein sequence ID" value="PPB80419.1"/>
    <property type="molecule type" value="Genomic_DNA"/>
</dbReference>
<sequence>MTAVLAEIHRYPLKSHGREALPRVQLLQGQAMPWDRRWAVAHEAARLRPGEWAACSNFSRGAKAPALMAIEASLDEPRGQLTLTHPERPAITFAPEDERDVARFIDWVLPLCPADRARPVGVHALPGRGVTDTDYPSVSIISLASNRALGDHFGAEISPLRWRANLWLDAPTPWAERDWIGRHLRIGDAVLQIVEPIVRCLATAANPHTGQRDLDTLGGLKALHGEAVFGLYAKVIESGEIRVRDKVEILA</sequence>
<dbReference type="Pfam" id="PF03473">
    <property type="entry name" value="MOSC"/>
    <property type="match status" value="1"/>
</dbReference>
<dbReference type="InterPro" id="IPR011037">
    <property type="entry name" value="Pyrv_Knase-like_insert_dom_sf"/>
</dbReference>
<accession>A0A2S5JG73</accession>
<name>A0A2S5JG73_9RHOB</name>
<dbReference type="GO" id="GO:0030151">
    <property type="term" value="F:molybdenum ion binding"/>
    <property type="evidence" value="ECO:0007669"/>
    <property type="project" value="InterPro"/>
</dbReference>
<comment type="caution">
    <text evidence="2">The sequence shown here is derived from an EMBL/GenBank/DDBJ whole genome shotgun (WGS) entry which is preliminary data.</text>
</comment>
<dbReference type="Proteomes" id="UP000239736">
    <property type="component" value="Unassembled WGS sequence"/>
</dbReference>